<dbReference type="EMBL" id="FUZU01000001">
    <property type="protein sequence ID" value="SKC41921.1"/>
    <property type="molecule type" value="Genomic_DNA"/>
</dbReference>
<sequence>MEKIRVVIADDHKIIRVGLNAILQLENDIDVIAEAENGTDVIALMKTHVVDVILMDIDMGVPSGIETTHTIKSDFPDIKVLALTQHEERDYILKMLEAGANGYLLKNCGRDELRAAIHAVVNGDSYFSNSVSATLLKAITELKGNLKPAAKSNSDLTQREKEVLQLIAQEYSNAEIAEKLFISVRTVDTHRRNLLDKLQAKNTAGLVKYAIEKGLV</sequence>
<evidence type="ECO:0000256" key="2">
    <source>
        <dbReference type="ARBA" id="ARBA00023015"/>
    </source>
</evidence>
<dbReference type="OrthoDB" id="9797341at2"/>
<dbReference type="PANTHER" id="PTHR43214">
    <property type="entry name" value="TWO-COMPONENT RESPONSE REGULATOR"/>
    <property type="match status" value="1"/>
</dbReference>
<proteinExistence type="predicted"/>
<name>A0A1T5IRY7_9BACT</name>
<accession>A0A1T5IRY7</accession>
<keyword evidence="9" id="KW-1185">Reference proteome</keyword>
<dbReference type="Pfam" id="PF00072">
    <property type="entry name" value="Response_reg"/>
    <property type="match status" value="1"/>
</dbReference>
<evidence type="ECO:0000256" key="3">
    <source>
        <dbReference type="ARBA" id="ARBA00023125"/>
    </source>
</evidence>
<dbReference type="InterPro" id="IPR011006">
    <property type="entry name" value="CheY-like_superfamily"/>
</dbReference>
<dbReference type="InterPro" id="IPR000792">
    <property type="entry name" value="Tscrpt_reg_LuxR_C"/>
</dbReference>
<feature type="domain" description="Response regulatory" evidence="7">
    <location>
        <begin position="5"/>
        <end position="121"/>
    </location>
</feature>
<dbReference type="GO" id="GO:0000160">
    <property type="term" value="P:phosphorelay signal transduction system"/>
    <property type="evidence" value="ECO:0007669"/>
    <property type="project" value="InterPro"/>
</dbReference>
<gene>
    <name evidence="8" type="ORF">SAMN05660236_0333</name>
</gene>
<dbReference type="PANTHER" id="PTHR43214:SF41">
    <property type="entry name" value="NITRATE_NITRITE RESPONSE REGULATOR PROTEIN NARP"/>
    <property type="match status" value="1"/>
</dbReference>
<evidence type="ECO:0000256" key="4">
    <source>
        <dbReference type="ARBA" id="ARBA00023163"/>
    </source>
</evidence>
<evidence type="ECO:0000259" key="6">
    <source>
        <dbReference type="PROSITE" id="PS50043"/>
    </source>
</evidence>
<evidence type="ECO:0000259" key="7">
    <source>
        <dbReference type="PROSITE" id="PS50110"/>
    </source>
</evidence>
<dbReference type="SMART" id="SM00421">
    <property type="entry name" value="HTH_LUXR"/>
    <property type="match status" value="1"/>
</dbReference>
<dbReference type="AlphaFoldDB" id="A0A1T5IRY7"/>
<evidence type="ECO:0000313" key="9">
    <source>
        <dbReference type="Proteomes" id="UP000190961"/>
    </source>
</evidence>
<organism evidence="8 9">
    <name type="scientific">Ohtaekwangia koreensis</name>
    <dbReference type="NCBI Taxonomy" id="688867"/>
    <lineage>
        <taxon>Bacteria</taxon>
        <taxon>Pseudomonadati</taxon>
        <taxon>Bacteroidota</taxon>
        <taxon>Cytophagia</taxon>
        <taxon>Cytophagales</taxon>
        <taxon>Fulvivirgaceae</taxon>
        <taxon>Ohtaekwangia</taxon>
    </lineage>
</organism>
<dbReference type="InterPro" id="IPR016032">
    <property type="entry name" value="Sig_transdc_resp-reg_C-effctor"/>
</dbReference>
<keyword evidence="2" id="KW-0805">Transcription regulation</keyword>
<dbReference type="GO" id="GO:0006355">
    <property type="term" value="P:regulation of DNA-templated transcription"/>
    <property type="evidence" value="ECO:0007669"/>
    <property type="project" value="InterPro"/>
</dbReference>
<feature type="modified residue" description="4-aspartylphosphate" evidence="5">
    <location>
        <position position="56"/>
    </location>
</feature>
<keyword evidence="3" id="KW-0238">DNA-binding</keyword>
<dbReference type="Gene3D" id="3.40.50.2300">
    <property type="match status" value="1"/>
</dbReference>
<dbReference type="CDD" id="cd17535">
    <property type="entry name" value="REC_NarL-like"/>
    <property type="match status" value="1"/>
</dbReference>
<dbReference type="Pfam" id="PF00196">
    <property type="entry name" value="GerE"/>
    <property type="match status" value="1"/>
</dbReference>
<dbReference type="CDD" id="cd06170">
    <property type="entry name" value="LuxR_C_like"/>
    <property type="match status" value="1"/>
</dbReference>
<protein>
    <submittedName>
        <fullName evidence="8">Two component transcriptional regulator, LuxR family</fullName>
    </submittedName>
</protein>
<dbReference type="Proteomes" id="UP000190961">
    <property type="component" value="Unassembled WGS sequence"/>
</dbReference>
<dbReference type="RefSeq" id="WP_079684971.1">
    <property type="nucleotide sequence ID" value="NZ_FUZU01000001.1"/>
</dbReference>
<reference evidence="8 9" key="1">
    <citation type="submission" date="2017-02" db="EMBL/GenBank/DDBJ databases">
        <authorList>
            <person name="Peterson S.W."/>
        </authorList>
    </citation>
    <scope>NUCLEOTIDE SEQUENCE [LARGE SCALE GENOMIC DNA]</scope>
    <source>
        <strain evidence="8 9">DSM 25262</strain>
    </source>
</reference>
<dbReference type="InterPro" id="IPR001789">
    <property type="entry name" value="Sig_transdc_resp-reg_receiver"/>
</dbReference>
<dbReference type="SMART" id="SM00448">
    <property type="entry name" value="REC"/>
    <property type="match status" value="1"/>
</dbReference>
<dbReference type="GO" id="GO:0003677">
    <property type="term" value="F:DNA binding"/>
    <property type="evidence" value="ECO:0007669"/>
    <property type="project" value="UniProtKB-KW"/>
</dbReference>
<dbReference type="PROSITE" id="PS50043">
    <property type="entry name" value="HTH_LUXR_2"/>
    <property type="match status" value="1"/>
</dbReference>
<evidence type="ECO:0000313" key="8">
    <source>
        <dbReference type="EMBL" id="SKC41921.1"/>
    </source>
</evidence>
<dbReference type="InterPro" id="IPR058245">
    <property type="entry name" value="NreC/VraR/RcsB-like_REC"/>
</dbReference>
<dbReference type="STRING" id="688867.SAMN05660236_0333"/>
<keyword evidence="4" id="KW-0804">Transcription</keyword>
<dbReference type="PRINTS" id="PR00038">
    <property type="entry name" value="HTHLUXR"/>
</dbReference>
<dbReference type="SUPFAM" id="SSF46894">
    <property type="entry name" value="C-terminal effector domain of the bipartite response regulators"/>
    <property type="match status" value="1"/>
</dbReference>
<feature type="domain" description="HTH luxR-type" evidence="6">
    <location>
        <begin position="149"/>
        <end position="214"/>
    </location>
</feature>
<evidence type="ECO:0000256" key="1">
    <source>
        <dbReference type="ARBA" id="ARBA00022553"/>
    </source>
</evidence>
<dbReference type="InterPro" id="IPR039420">
    <property type="entry name" value="WalR-like"/>
</dbReference>
<evidence type="ECO:0000256" key="5">
    <source>
        <dbReference type="PROSITE-ProRule" id="PRU00169"/>
    </source>
</evidence>
<dbReference type="PROSITE" id="PS50110">
    <property type="entry name" value="RESPONSE_REGULATORY"/>
    <property type="match status" value="1"/>
</dbReference>
<keyword evidence="1 5" id="KW-0597">Phosphoprotein</keyword>
<dbReference type="SUPFAM" id="SSF52172">
    <property type="entry name" value="CheY-like"/>
    <property type="match status" value="1"/>
</dbReference>